<keyword evidence="1" id="KW-0812">Transmembrane</keyword>
<accession>A0AAU1ZYZ9</accession>
<proteinExistence type="predicted"/>
<reference evidence="2" key="1">
    <citation type="submission" date="2022-10" db="EMBL/GenBank/DDBJ databases">
        <title>The complete genomes of actinobacterial strains from the NBC collection.</title>
        <authorList>
            <person name="Joergensen T.S."/>
            <person name="Alvarez Arevalo M."/>
            <person name="Sterndorff E.B."/>
            <person name="Faurdal D."/>
            <person name="Vuksanovic O."/>
            <person name="Mourched A.-S."/>
            <person name="Charusanti P."/>
            <person name="Shaw S."/>
            <person name="Blin K."/>
            <person name="Weber T."/>
        </authorList>
    </citation>
    <scope>NUCLEOTIDE SEQUENCE</scope>
    <source>
        <strain evidence="2">NBC_00093</strain>
    </source>
</reference>
<keyword evidence="1" id="KW-1133">Transmembrane helix</keyword>
<name>A0AAU1ZYZ9_9ACTN</name>
<sequence>MDAVIVPVTEAYYSQRVQSGFNARVRAQAAQSTITLFAGGLIAALTVTTLADRGKVTQIVAIATVGLWLLAALLYMRAVAFPVVELPGPNYVTSREALIRSVLEKANDEAEEIDKRQGHANWVAAAAVAMSVLTFALGVLVGPKKESVPGIVILQPSYRNTLTMLCGKKTDRVEGMVTKDSLGTPFVEVKPTKNACGSKSEFLQIPRSAVKAVRWQDA</sequence>
<organism evidence="2">
    <name type="scientific">Streptomyces sp. NBC_00093</name>
    <dbReference type="NCBI Taxonomy" id="2975649"/>
    <lineage>
        <taxon>Bacteria</taxon>
        <taxon>Bacillati</taxon>
        <taxon>Actinomycetota</taxon>
        <taxon>Actinomycetes</taxon>
        <taxon>Kitasatosporales</taxon>
        <taxon>Streptomycetaceae</taxon>
        <taxon>Streptomyces</taxon>
    </lineage>
</organism>
<dbReference type="AlphaFoldDB" id="A0AAU1ZYZ9"/>
<gene>
    <name evidence="2" type="ORF">OHA22_20060</name>
</gene>
<dbReference type="EMBL" id="CP108222">
    <property type="protein sequence ID" value="WTT17668.1"/>
    <property type="molecule type" value="Genomic_DNA"/>
</dbReference>
<protein>
    <submittedName>
        <fullName evidence="2">Uncharacterized protein</fullName>
    </submittedName>
</protein>
<feature type="transmembrane region" description="Helical" evidence="1">
    <location>
        <begin position="59"/>
        <end position="80"/>
    </location>
</feature>
<feature type="transmembrane region" description="Helical" evidence="1">
    <location>
        <begin position="29"/>
        <end position="47"/>
    </location>
</feature>
<evidence type="ECO:0000256" key="1">
    <source>
        <dbReference type="SAM" id="Phobius"/>
    </source>
</evidence>
<evidence type="ECO:0000313" key="2">
    <source>
        <dbReference type="EMBL" id="WTT17668.1"/>
    </source>
</evidence>
<keyword evidence="1" id="KW-0472">Membrane</keyword>
<feature type="transmembrane region" description="Helical" evidence="1">
    <location>
        <begin position="122"/>
        <end position="141"/>
    </location>
</feature>